<accession>A0AAD6V5H0</accession>
<evidence type="ECO:0000313" key="2">
    <source>
        <dbReference type="EMBL" id="KAJ7203305.1"/>
    </source>
</evidence>
<keyword evidence="1" id="KW-0472">Membrane</keyword>
<keyword evidence="1" id="KW-1133">Transmembrane helix</keyword>
<dbReference type="AlphaFoldDB" id="A0AAD6V5H0"/>
<feature type="transmembrane region" description="Helical" evidence="1">
    <location>
        <begin position="60"/>
        <end position="85"/>
    </location>
</feature>
<organism evidence="2 3">
    <name type="scientific">Mycena pura</name>
    <dbReference type="NCBI Taxonomy" id="153505"/>
    <lineage>
        <taxon>Eukaryota</taxon>
        <taxon>Fungi</taxon>
        <taxon>Dikarya</taxon>
        <taxon>Basidiomycota</taxon>
        <taxon>Agaricomycotina</taxon>
        <taxon>Agaricomycetes</taxon>
        <taxon>Agaricomycetidae</taxon>
        <taxon>Agaricales</taxon>
        <taxon>Marasmiineae</taxon>
        <taxon>Mycenaceae</taxon>
        <taxon>Mycena</taxon>
    </lineage>
</organism>
<protein>
    <submittedName>
        <fullName evidence="2">Uncharacterized protein</fullName>
    </submittedName>
</protein>
<sequence>MVKWTNSYFISIRNLLDALIRANLRLKRLALVANLVGFVLADAIMMWRCWVVWDRSWLTVVLPILATISGIVCAGLGITGQITVASIQNASSAARLAPLVRFSTPFLGMSLGITLYTTALIIWRVIQVQKCAKVKALAKINKDFIEIG</sequence>
<dbReference type="Proteomes" id="UP001219525">
    <property type="component" value="Unassembled WGS sequence"/>
</dbReference>
<evidence type="ECO:0000313" key="3">
    <source>
        <dbReference type="Proteomes" id="UP001219525"/>
    </source>
</evidence>
<evidence type="ECO:0000256" key="1">
    <source>
        <dbReference type="SAM" id="Phobius"/>
    </source>
</evidence>
<feature type="transmembrane region" description="Helical" evidence="1">
    <location>
        <begin position="29"/>
        <end position="48"/>
    </location>
</feature>
<keyword evidence="1" id="KW-0812">Transmembrane</keyword>
<reference evidence="2" key="1">
    <citation type="submission" date="2023-03" db="EMBL/GenBank/DDBJ databases">
        <title>Massive genome expansion in bonnet fungi (Mycena s.s.) driven by repeated elements and novel gene families across ecological guilds.</title>
        <authorList>
            <consortium name="Lawrence Berkeley National Laboratory"/>
            <person name="Harder C.B."/>
            <person name="Miyauchi S."/>
            <person name="Viragh M."/>
            <person name="Kuo A."/>
            <person name="Thoen E."/>
            <person name="Andreopoulos B."/>
            <person name="Lu D."/>
            <person name="Skrede I."/>
            <person name="Drula E."/>
            <person name="Henrissat B."/>
            <person name="Morin E."/>
            <person name="Kohler A."/>
            <person name="Barry K."/>
            <person name="LaButti K."/>
            <person name="Morin E."/>
            <person name="Salamov A."/>
            <person name="Lipzen A."/>
            <person name="Mereny Z."/>
            <person name="Hegedus B."/>
            <person name="Baldrian P."/>
            <person name="Stursova M."/>
            <person name="Weitz H."/>
            <person name="Taylor A."/>
            <person name="Grigoriev I.V."/>
            <person name="Nagy L.G."/>
            <person name="Martin F."/>
            <person name="Kauserud H."/>
        </authorList>
    </citation>
    <scope>NUCLEOTIDE SEQUENCE</scope>
    <source>
        <strain evidence="2">9144</strain>
    </source>
</reference>
<gene>
    <name evidence="2" type="ORF">GGX14DRAFT_652151</name>
</gene>
<keyword evidence="3" id="KW-1185">Reference proteome</keyword>
<name>A0AAD6V5H0_9AGAR</name>
<comment type="caution">
    <text evidence="2">The sequence shown here is derived from an EMBL/GenBank/DDBJ whole genome shotgun (WGS) entry which is preliminary data.</text>
</comment>
<feature type="transmembrane region" description="Helical" evidence="1">
    <location>
        <begin position="106"/>
        <end position="126"/>
    </location>
</feature>
<proteinExistence type="predicted"/>
<dbReference type="EMBL" id="JARJCW010000051">
    <property type="protein sequence ID" value="KAJ7203305.1"/>
    <property type="molecule type" value="Genomic_DNA"/>
</dbReference>